<dbReference type="InterPro" id="IPR025263">
    <property type="entry name" value="YhdP_central"/>
</dbReference>
<dbReference type="Proteomes" id="UP000617041">
    <property type="component" value="Unassembled WGS sequence"/>
</dbReference>
<sequence length="1353" mass="144176">MNDSPPIPSRLLQALAACAKWSLVAVAACWLLLALAWGALHAWIVPRIGEYRPELEARASRALGVPVRIAGVTTVGSGLLPSVELRSVVLLDPQGREALRLDRVLVSLSPRSLWNFGFDQIAIEGPRLDMRRTADGRLLVAGLDLSGSGGDGGGADWFFRQGEVILRGGTVRWTDEQRGTPELGLADVQLVVRNGGRRHAMRLDATPPPAWGDRFTLIGGFRHPLLSVHPGRWQDWDGQLHADFRRVDLRELRRHAQAAVDIGSGHGAVRAWLDVKHGQLVGATADLAVADVSVRIAQDLPPLALTSLSGRIGGQRRSDGFDVETHELQFTTDAGQRWPGGNLALSYTEATRSKPASGELRGDRIDLTAVRQLAGRLPLGAATHEALATFAPQGLVETVQARWQGSLEAPSKYQARGRVSGLSVASVAHRGGAGSPGVRNAALDFDLTEAGGTAKLAMQDGALDLPGVFEDPVLPFERLSADVQWHLPAGKASVTVSNLKFSNLDAAGEGQATWRMGDDPARRFPGVIDLTASLSRANGARVFRYLPLGVPQSARDYVRDSVQRAEVTEARARLKGDLRDFPFTRQRSGEFRVTAQVRDATYAFVPKAAPKTGNLPWPALTQLSAQLVFDRSSLRVEDAQGRFPNAPGLRVKAEAGIADLAHTAVDVNGEIRGPLGEALTIVQRSPVNLLTHEALSKATATGNADVRLKLALPIAQIDRSTVQGTVTLANNDVQLSPDSPQLQRARGAVTFNERGFTLVNTQARALGGEVKLDGGTRPMGVDTAVVVRAQGTATAEGLRQARELSFVPRLARQASGSSTYAATVTFRRSTPEILVTSSLQGLALNLPAPLGKAADTAMPLRYENVLVRDTATTTGQADQLSVDVGRIASVNYVRDLTGPEPRVLRGALAIGLQPGETAPLPDQGVTANIALGTADLDGWSRILDALSPSPAPAAQRSAYAASVSAASTYLPSTLALRARELTFSGRTLHNLVVGATREGLGWRGNVHADELSGYVEYREGAGPVPGRVFARLARLAIASSQANAVESLLSEQPASIPTLDVVVDDFDLRGKKLGRLEIEAVNRGAIAREGNVREWRLNKLTLASPEGTVNASGNWAALEAQAAAPRGAEKRRTVMNFKIDLVDAGGLLARLGMKDVVRGGQGKMEGQVAWIGSPLSLDYPSMTGAFHVNVEKGQFLKADPGLAKLLGVLSLQSLPRRLTLDFRDVFSQGFSFDFVRGDITVQQGIAATNNLQMKGVNAAVLMEGKADLERETQDLRVVVVPEINAGTASLVAAAINPAIGLGTFLAQLLLRDPLARATTQQFQIDGTWTDPKITKLDKAGPARPAASGNNGER</sequence>
<evidence type="ECO:0000259" key="3">
    <source>
        <dbReference type="Pfam" id="PF13116"/>
    </source>
</evidence>
<comment type="caution">
    <text evidence="4">The sequence shown here is derived from an EMBL/GenBank/DDBJ whole genome shotgun (WGS) entry which is preliminary data.</text>
</comment>
<dbReference type="NCBIfam" id="TIGR02099">
    <property type="entry name" value="YhdP family protein"/>
    <property type="match status" value="1"/>
</dbReference>
<dbReference type="Pfam" id="PF13116">
    <property type="entry name" value="YhdP"/>
    <property type="match status" value="1"/>
</dbReference>
<dbReference type="EMBL" id="JAEDAO010000001">
    <property type="protein sequence ID" value="MBK0391252.1"/>
    <property type="molecule type" value="Genomic_DNA"/>
</dbReference>
<feature type="region of interest" description="Disordered" evidence="1">
    <location>
        <begin position="1333"/>
        <end position="1353"/>
    </location>
</feature>
<feature type="transmembrane region" description="Helical" evidence="2">
    <location>
        <begin position="21"/>
        <end position="44"/>
    </location>
</feature>
<feature type="domain" description="YhdP central" evidence="3">
    <location>
        <begin position="18"/>
        <end position="1333"/>
    </location>
</feature>
<protein>
    <submittedName>
        <fullName evidence="4">TIGR02099 family protein</fullName>
    </submittedName>
</protein>
<evidence type="ECO:0000313" key="5">
    <source>
        <dbReference type="Proteomes" id="UP000617041"/>
    </source>
</evidence>
<dbReference type="RefSeq" id="WP_200786084.1">
    <property type="nucleotide sequence ID" value="NZ_JAEDAO010000001.1"/>
</dbReference>
<dbReference type="PANTHER" id="PTHR38690">
    <property type="entry name" value="PROTEASE-RELATED"/>
    <property type="match status" value="1"/>
</dbReference>
<gene>
    <name evidence="4" type="ORF">I8E28_01495</name>
</gene>
<keyword evidence="2" id="KW-0472">Membrane</keyword>
<keyword evidence="2" id="KW-1133">Transmembrane helix</keyword>
<proteinExistence type="predicted"/>
<keyword evidence="5" id="KW-1185">Reference proteome</keyword>
<reference evidence="4" key="1">
    <citation type="submission" date="2020-12" db="EMBL/GenBank/DDBJ databases">
        <title>Ramlibacter sp. nov., isolated from a freshwater alga, Cryptomonas.</title>
        <authorList>
            <person name="Kim H.M."/>
            <person name="Jeon C.O."/>
        </authorList>
    </citation>
    <scope>NUCLEOTIDE SEQUENCE</scope>
    <source>
        <strain evidence="4">CrO1</strain>
    </source>
</reference>
<evidence type="ECO:0000256" key="1">
    <source>
        <dbReference type="SAM" id="MobiDB-lite"/>
    </source>
</evidence>
<evidence type="ECO:0000313" key="4">
    <source>
        <dbReference type="EMBL" id="MBK0391252.1"/>
    </source>
</evidence>
<dbReference type="PANTHER" id="PTHR38690:SF1">
    <property type="entry name" value="PROTEASE"/>
    <property type="match status" value="1"/>
</dbReference>
<accession>A0A934UQ75</accession>
<dbReference type="InterPro" id="IPR011836">
    <property type="entry name" value="YhdP"/>
</dbReference>
<organism evidence="4 5">
    <name type="scientific">Ramlibacter algicola</name>
    <dbReference type="NCBI Taxonomy" id="2795217"/>
    <lineage>
        <taxon>Bacteria</taxon>
        <taxon>Pseudomonadati</taxon>
        <taxon>Pseudomonadota</taxon>
        <taxon>Betaproteobacteria</taxon>
        <taxon>Burkholderiales</taxon>
        <taxon>Comamonadaceae</taxon>
        <taxon>Ramlibacter</taxon>
    </lineage>
</organism>
<name>A0A934UQ75_9BURK</name>
<evidence type="ECO:0000256" key="2">
    <source>
        <dbReference type="SAM" id="Phobius"/>
    </source>
</evidence>
<keyword evidence="2" id="KW-0812">Transmembrane</keyword>